<proteinExistence type="predicted"/>
<accession>A0A1I7ZPA5</accession>
<dbReference type="AlphaFoldDB" id="A0A1I7ZPA5"/>
<name>A0A1I7ZPA5_9BILA</name>
<dbReference type="Proteomes" id="UP000095287">
    <property type="component" value="Unplaced"/>
</dbReference>
<dbReference type="WBParaSite" id="L893_g28427.t1">
    <property type="protein sequence ID" value="L893_g28427.t1"/>
    <property type="gene ID" value="L893_g28427"/>
</dbReference>
<protein>
    <submittedName>
        <fullName evidence="2">Secreted protein</fullName>
    </submittedName>
</protein>
<keyword evidence="1" id="KW-1185">Reference proteome</keyword>
<evidence type="ECO:0000313" key="2">
    <source>
        <dbReference type="WBParaSite" id="L893_g28427.t1"/>
    </source>
</evidence>
<evidence type="ECO:0000313" key="1">
    <source>
        <dbReference type="Proteomes" id="UP000095287"/>
    </source>
</evidence>
<reference evidence="2" key="1">
    <citation type="submission" date="2016-11" db="UniProtKB">
        <authorList>
            <consortium name="WormBaseParasite"/>
        </authorList>
    </citation>
    <scope>IDENTIFICATION</scope>
</reference>
<sequence>MRKFTEFLGPYLRNVFVAVSHFTNVMTPGIAQRTVLLFSSHNKPKPIGCMRARDSPRLRNKTKSRRVLITEIAEASTTAGRLSIDRTIKTGSSDSCVNLMSE</sequence>
<organism evidence="1 2">
    <name type="scientific">Steinernema glaseri</name>
    <dbReference type="NCBI Taxonomy" id="37863"/>
    <lineage>
        <taxon>Eukaryota</taxon>
        <taxon>Metazoa</taxon>
        <taxon>Ecdysozoa</taxon>
        <taxon>Nematoda</taxon>
        <taxon>Chromadorea</taxon>
        <taxon>Rhabditida</taxon>
        <taxon>Tylenchina</taxon>
        <taxon>Panagrolaimomorpha</taxon>
        <taxon>Strongyloidoidea</taxon>
        <taxon>Steinernematidae</taxon>
        <taxon>Steinernema</taxon>
    </lineage>
</organism>